<dbReference type="EMBL" id="CP007155">
    <property type="protein sequence ID" value="AHH94137.1"/>
    <property type="molecule type" value="Genomic_DNA"/>
</dbReference>
<dbReference type="InterPro" id="IPR037185">
    <property type="entry name" value="EmrE-like"/>
</dbReference>
<evidence type="ECO:0000256" key="3">
    <source>
        <dbReference type="SAM" id="Phobius"/>
    </source>
</evidence>
<dbReference type="GO" id="GO:0016020">
    <property type="term" value="C:membrane"/>
    <property type="evidence" value="ECO:0007669"/>
    <property type="project" value="InterPro"/>
</dbReference>
<dbReference type="HOGENOM" id="CLU_033863_0_1_11"/>
<gene>
    <name evidence="5" type="ORF">KALB_763</name>
</gene>
<proteinExistence type="inferred from homology"/>
<dbReference type="eggNOG" id="COG0697">
    <property type="taxonomic scope" value="Bacteria"/>
</dbReference>
<feature type="domain" description="EamA" evidence="4">
    <location>
        <begin position="11"/>
        <end position="134"/>
    </location>
</feature>
<dbReference type="Pfam" id="PF00892">
    <property type="entry name" value="EamA"/>
    <property type="match status" value="2"/>
</dbReference>
<dbReference type="InterPro" id="IPR000620">
    <property type="entry name" value="EamA_dom"/>
</dbReference>
<feature type="transmembrane region" description="Helical" evidence="3">
    <location>
        <begin position="180"/>
        <end position="199"/>
    </location>
</feature>
<sequence>MDSARVDPRVMAALGASVISLSAILTRLSGTTPATVAFFRGGLALLVLIPLAVWERRRTGARWRWADLVGGLLLGLDFVLWGQAILDVGAGIATVMVGVQVLVLPLLSLALNGERPGLRFWLTVPVILGGVALAAGLADTTAFGEHPVRGVLFGTLAGVAYGVYLFLLRRGGQSGQRYTPVCTATVGTVLLALVTGGLVDRIDFTPGWTAFAWLVVLALSAQVLGWLLIANALPRLSSSVGATLLMIQPVGAVLFGMLLLRERPGTWQLVGCAAVVAAVWVTAMSRQPRSSSASAVAGSPAGDPAGHQPVGSAR</sequence>
<feature type="transmembrane region" description="Helical" evidence="3">
    <location>
        <begin position="266"/>
        <end position="283"/>
    </location>
</feature>
<evidence type="ECO:0000313" key="6">
    <source>
        <dbReference type="Proteomes" id="UP000019225"/>
    </source>
</evidence>
<feature type="transmembrane region" description="Helical" evidence="3">
    <location>
        <begin position="211"/>
        <end position="233"/>
    </location>
</feature>
<evidence type="ECO:0000259" key="4">
    <source>
        <dbReference type="Pfam" id="PF00892"/>
    </source>
</evidence>
<feature type="transmembrane region" description="Helical" evidence="3">
    <location>
        <begin position="66"/>
        <end position="86"/>
    </location>
</feature>
<feature type="compositionally biased region" description="Low complexity" evidence="2">
    <location>
        <begin position="290"/>
        <end position="306"/>
    </location>
</feature>
<feature type="transmembrane region" description="Helical" evidence="3">
    <location>
        <begin position="92"/>
        <end position="111"/>
    </location>
</feature>
<reference evidence="5 6" key="1">
    <citation type="journal article" date="2014" name="BMC Genomics">
        <title>Complete genome sequence of producer of the glycopeptide antibiotic Aculeximycin Kutzneria albida DSM 43870T, a representative of minor genus of Pseudonocardiaceae.</title>
        <authorList>
            <person name="Rebets Y."/>
            <person name="Tokovenko B."/>
            <person name="Lushchyk I."/>
            <person name="Ruckert C."/>
            <person name="Zaburannyi N."/>
            <person name="Bechthold A."/>
            <person name="Kalinowski J."/>
            <person name="Luzhetskyy A."/>
        </authorList>
    </citation>
    <scope>NUCLEOTIDE SEQUENCE [LARGE SCALE GENOMIC DNA]</scope>
    <source>
        <strain evidence="5">DSM 43870</strain>
    </source>
</reference>
<feature type="transmembrane region" description="Helical" evidence="3">
    <location>
        <begin position="240"/>
        <end position="260"/>
    </location>
</feature>
<dbReference type="SUPFAM" id="SSF103481">
    <property type="entry name" value="Multidrug resistance efflux transporter EmrE"/>
    <property type="match status" value="2"/>
</dbReference>
<keyword evidence="3" id="KW-1133">Transmembrane helix</keyword>
<dbReference type="PATRIC" id="fig|1449976.3.peg.766"/>
<feature type="transmembrane region" description="Helical" evidence="3">
    <location>
        <begin position="118"/>
        <end position="138"/>
    </location>
</feature>
<evidence type="ECO:0000256" key="2">
    <source>
        <dbReference type="SAM" id="MobiDB-lite"/>
    </source>
</evidence>
<name>W5W015_9PSEU</name>
<comment type="similarity">
    <text evidence="1">Belongs to the EamA transporter family.</text>
</comment>
<dbReference type="RefSeq" id="WP_025354398.1">
    <property type="nucleotide sequence ID" value="NZ_CP007155.1"/>
</dbReference>
<evidence type="ECO:0000256" key="1">
    <source>
        <dbReference type="ARBA" id="ARBA00007362"/>
    </source>
</evidence>
<dbReference type="KEGG" id="kal:KALB_763"/>
<feature type="domain" description="EamA" evidence="4">
    <location>
        <begin position="149"/>
        <end position="282"/>
    </location>
</feature>
<feature type="transmembrane region" description="Helical" evidence="3">
    <location>
        <begin position="12"/>
        <end position="30"/>
    </location>
</feature>
<dbReference type="PANTHER" id="PTHR22911">
    <property type="entry name" value="ACYL-MALONYL CONDENSING ENZYME-RELATED"/>
    <property type="match status" value="1"/>
</dbReference>
<dbReference type="OrthoDB" id="5315632at2"/>
<dbReference type="Gene3D" id="1.10.3730.20">
    <property type="match status" value="1"/>
</dbReference>
<dbReference type="AlphaFoldDB" id="W5W015"/>
<evidence type="ECO:0000313" key="5">
    <source>
        <dbReference type="EMBL" id="AHH94137.1"/>
    </source>
</evidence>
<organism evidence="5 6">
    <name type="scientific">Kutzneria albida DSM 43870</name>
    <dbReference type="NCBI Taxonomy" id="1449976"/>
    <lineage>
        <taxon>Bacteria</taxon>
        <taxon>Bacillati</taxon>
        <taxon>Actinomycetota</taxon>
        <taxon>Actinomycetes</taxon>
        <taxon>Pseudonocardiales</taxon>
        <taxon>Pseudonocardiaceae</taxon>
        <taxon>Kutzneria</taxon>
    </lineage>
</organism>
<keyword evidence="6" id="KW-1185">Reference proteome</keyword>
<dbReference type="Proteomes" id="UP000019225">
    <property type="component" value="Chromosome"/>
</dbReference>
<protein>
    <recommendedName>
        <fullName evidence="4">EamA domain-containing protein</fullName>
    </recommendedName>
</protein>
<keyword evidence="3" id="KW-0812">Transmembrane</keyword>
<feature type="transmembrane region" description="Helical" evidence="3">
    <location>
        <begin position="36"/>
        <end position="54"/>
    </location>
</feature>
<accession>W5W015</accession>
<feature type="transmembrane region" description="Helical" evidence="3">
    <location>
        <begin position="150"/>
        <end position="168"/>
    </location>
</feature>
<keyword evidence="3" id="KW-0472">Membrane</keyword>
<dbReference type="STRING" id="1449976.KALB_763"/>
<feature type="region of interest" description="Disordered" evidence="2">
    <location>
        <begin position="290"/>
        <end position="314"/>
    </location>
</feature>